<evidence type="ECO:0000256" key="1">
    <source>
        <dbReference type="SAM" id="MobiDB-lite"/>
    </source>
</evidence>
<accession>A0A8S2X4R8</accession>
<dbReference type="EMBL" id="CAJOBJ010075540">
    <property type="protein sequence ID" value="CAF4478527.1"/>
    <property type="molecule type" value="Genomic_DNA"/>
</dbReference>
<feature type="compositionally biased region" description="Polar residues" evidence="1">
    <location>
        <begin position="27"/>
        <end position="47"/>
    </location>
</feature>
<name>A0A8S2X4R8_9BILA</name>
<proteinExistence type="predicted"/>
<dbReference type="AlphaFoldDB" id="A0A8S2X4R8"/>
<protein>
    <submittedName>
        <fullName evidence="2">Uncharacterized protein</fullName>
    </submittedName>
</protein>
<dbReference type="Proteomes" id="UP000681720">
    <property type="component" value="Unassembled WGS sequence"/>
</dbReference>
<comment type="caution">
    <text evidence="2">The sequence shown here is derived from an EMBL/GenBank/DDBJ whole genome shotgun (WGS) entry which is preliminary data.</text>
</comment>
<evidence type="ECO:0000313" key="2">
    <source>
        <dbReference type="EMBL" id="CAF4478527.1"/>
    </source>
</evidence>
<feature type="region of interest" description="Disordered" evidence="1">
    <location>
        <begin position="1"/>
        <end position="47"/>
    </location>
</feature>
<feature type="non-terminal residue" evidence="2">
    <location>
        <position position="47"/>
    </location>
</feature>
<organism evidence="2 3">
    <name type="scientific">Rotaria magnacalcarata</name>
    <dbReference type="NCBI Taxonomy" id="392030"/>
    <lineage>
        <taxon>Eukaryota</taxon>
        <taxon>Metazoa</taxon>
        <taxon>Spiralia</taxon>
        <taxon>Gnathifera</taxon>
        <taxon>Rotifera</taxon>
        <taxon>Eurotatoria</taxon>
        <taxon>Bdelloidea</taxon>
        <taxon>Philodinida</taxon>
        <taxon>Philodinidae</taxon>
        <taxon>Rotaria</taxon>
    </lineage>
</organism>
<reference evidence="2" key="1">
    <citation type="submission" date="2021-02" db="EMBL/GenBank/DDBJ databases">
        <authorList>
            <person name="Nowell W R."/>
        </authorList>
    </citation>
    <scope>NUCLEOTIDE SEQUENCE</scope>
</reference>
<evidence type="ECO:0000313" key="3">
    <source>
        <dbReference type="Proteomes" id="UP000681720"/>
    </source>
</evidence>
<gene>
    <name evidence="2" type="ORF">GIL414_LOCUS33694</name>
</gene>
<sequence>MTPPISTASRKRTRSTNVSESNHDLEQATSTSSIVSNQPNSTAVPPK</sequence>